<dbReference type="InterPro" id="IPR050300">
    <property type="entry name" value="GDXG_lipolytic_enzyme"/>
</dbReference>
<feature type="transmembrane region" description="Helical" evidence="3">
    <location>
        <begin position="102"/>
        <end position="121"/>
    </location>
</feature>
<dbReference type="PANTHER" id="PTHR48081">
    <property type="entry name" value="AB HYDROLASE SUPERFAMILY PROTEIN C4A8.06C"/>
    <property type="match status" value="1"/>
</dbReference>
<proteinExistence type="predicted"/>
<dbReference type="SUPFAM" id="SSF53474">
    <property type="entry name" value="alpha/beta-Hydrolases"/>
    <property type="match status" value="1"/>
</dbReference>
<dbReference type="GeneID" id="54465805"/>
<dbReference type="PANTHER" id="PTHR48081:SF8">
    <property type="entry name" value="ALPHA_BETA HYDROLASE FOLD-3 DOMAIN-CONTAINING PROTEIN-RELATED"/>
    <property type="match status" value="1"/>
</dbReference>
<reference evidence="5 7" key="1">
    <citation type="journal article" date="2020" name="Stud. Mycol.">
        <title>101 Dothideomycetes genomes: a test case for predicting lifestyles and emergence of pathogens.</title>
        <authorList>
            <person name="Haridas S."/>
            <person name="Albert R."/>
            <person name="Binder M."/>
            <person name="Bloem J."/>
            <person name="Labutti K."/>
            <person name="Salamov A."/>
            <person name="Andreopoulos B."/>
            <person name="Baker S."/>
            <person name="Barry K."/>
            <person name="Bills G."/>
            <person name="Bluhm B."/>
            <person name="Cannon C."/>
            <person name="Castanera R."/>
            <person name="Culley D."/>
            <person name="Daum C."/>
            <person name="Ezra D."/>
            <person name="Gonzalez J."/>
            <person name="Henrissat B."/>
            <person name="Kuo A."/>
            <person name="Liang C."/>
            <person name="Lipzen A."/>
            <person name="Lutzoni F."/>
            <person name="Magnuson J."/>
            <person name="Mondo S."/>
            <person name="Nolan M."/>
            <person name="Ohm R."/>
            <person name="Pangilinan J."/>
            <person name="Park H.-J."/>
            <person name="Ramirez L."/>
            <person name="Alfaro M."/>
            <person name="Sun H."/>
            <person name="Tritt A."/>
            <person name="Yoshinaga Y."/>
            <person name="Zwiers L.-H."/>
            <person name="Turgeon B."/>
            <person name="Goodwin S."/>
            <person name="Spatafora J."/>
            <person name="Crous P."/>
            <person name="Grigoriev I."/>
        </authorList>
    </citation>
    <scope>NUCLEOTIDE SEQUENCE</scope>
    <source>
        <strain evidence="5 7">CBS 304.34</strain>
    </source>
</reference>
<evidence type="ECO:0000256" key="2">
    <source>
        <dbReference type="SAM" id="MobiDB-lite"/>
    </source>
</evidence>
<keyword evidence="3" id="KW-0472">Membrane</keyword>
<gene>
    <name evidence="5 7" type="ORF">BDZ99DRAFT_514808</name>
</gene>
<sequence length="460" mass="50310">MASTSVVKKPTSPTDADSTIDASSRSALTSAKRNLRYLYAPGSSPNQPQRRRTRVLLRFLRSATIFVFWKLVRWAKYAAIASLVAAVGAGAVGTAVSGVGFVVAPTGIMAAVLSGSVWGIGRMAARRVQKRWGKSGYGEMEEEIEESRSANMRKELMAQQPLPFKASDFPSTDAAQAKIMEMMTLMVTSGMVKMPYLSGIKKEQIPIPMRDDGPNRSLVYSPETSTEQGPLIVIFHGGGWCTCFPEVVEPYCGHLANINGATVIAAGYRLASAFTFPTAPNDAWDVVKWAAANAAKLGADPSKGFIVGGMSAGANLVSVVSYLARDEKLAPPLTGVWLDEPNLIDPTVLPEKWRQDYRSLEQFKDNTPILDRADIEWYKSVYLSSDKHPSHSTYADGLDPLLDEGLIYERTLREDCGVKTKLDMIPGVPHGFHHMLPTFSKSGPTIQKMFEGIDWLLKQK</sequence>
<keyword evidence="3" id="KW-0812">Transmembrane</keyword>
<feature type="transmembrane region" description="Helical" evidence="3">
    <location>
        <begin position="77"/>
        <end position="96"/>
    </location>
</feature>
<feature type="region of interest" description="Disordered" evidence="2">
    <location>
        <begin position="1"/>
        <end position="24"/>
    </location>
</feature>
<evidence type="ECO:0000256" key="3">
    <source>
        <dbReference type="SAM" id="Phobius"/>
    </source>
</evidence>
<reference evidence="7" key="2">
    <citation type="submission" date="2020-04" db="EMBL/GenBank/DDBJ databases">
        <authorList>
            <consortium name="NCBI Genome Project"/>
        </authorList>
    </citation>
    <scope>NUCLEOTIDE SEQUENCE</scope>
    <source>
        <strain evidence="7">CBS 304.34</strain>
    </source>
</reference>
<keyword evidence="3" id="KW-1133">Transmembrane helix</keyword>
<dbReference type="InterPro" id="IPR013094">
    <property type="entry name" value="AB_hydrolase_3"/>
</dbReference>
<dbReference type="AlphaFoldDB" id="A0A6A6Z7C4"/>
<evidence type="ECO:0000313" key="6">
    <source>
        <dbReference type="Proteomes" id="UP000504636"/>
    </source>
</evidence>
<protein>
    <submittedName>
        <fullName evidence="5 7">Alpha/beta-hydrolase</fullName>
    </submittedName>
</protein>
<organism evidence="5">
    <name type="scientific">Mytilinidion resinicola</name>
    <dbReference type="NCBI Taxonomy" id="574789"/>
    <lineage>
        <taxon>Eukaryota</taxon>
        <taxon>Fungi</taxon>
        <taxon>Dikarya</taxon>
        <taxon>Ascomycota</taxon>
        <taxon>Pezizomycotina</taxon>
        <taxon>Dothideomycetes</taxon>
        <taxon>Pleosporomycetidae</taxon>
        <taxon>Mytilinidiales</taxon>
        <taxon>Mytilinidiaceae</taxon>
        <taxon>Mytilinidion</taxon>
    </lineage>
</organism>
<dbReference type="EMBL" id="MU003693">
    <property type="protein sequence ID" value="KAF2816204.1"/>
    <property type="molecule type" value="Genomic_DNA"/>
</dbReference>
<evidence type="ECO:0000313" key="5">
    <source>
        <dbReference type="EMBL" id="KAF2816204.1"/>
    </source>
</evidence>
<evidence type="ECO:0000256" key="1">
    <source>
        <dbReference type="ARBA" id="ARBA00022801"/>
    </source>
</evidence>
<name>A0A6A6Z7C4_9PEZI</name>
<evidence type="ECO:0000259" key="4">
    <source>
        <dbReference type="Pfam" id="PF07859"/>
    </source>
</evidence>
<dbReference type="OrthoDB" id="408631at2759"/>
<dbReference type="GO" id="GO:0016787">
    <property type="term" value="F:hydrolase activity"/>
    <property type="evidence" value="ECO:0007669"/>
    <property type="project" value="UniProtKB-KW"/>
</dbReference>
<keyword evidence="1 5" id="KW-0378">Hydrolase</keyword>
<accession>A0A6A6Z7C4</accession>
<dbReference type="Gene3D" id="3.40.50.1820">
    <property type="entry name" value="alpha/beta hydrolase"/>
    <property type="match status" value="1"/>
</dbReference>
<evidence type="ECO:0000313" key="7">
    <source>
        <dbReference type="RefSeq" id="XP_033583168.1"/>
    </source>
</evidence>
<dbReference type="RefSeq" id="XP_033583168.1">
    <property type="nucleotide sequence ID" value="XM_033724912.1"/>
</dbReference>
<keyword evidence="6" id="KW-1185">Reference proteome</keyword>
<dbReference type="Proteomes" id="UP000504636">
    <property type="component" value="Unplaced"/>
</dbReference>
<dbReference type="InterPro" id="IPR029058">
    <property type="entry name" value="AB_hydrolase_fold"/>
</dbReference>
<feature type="domain" description="Alpha/beta hydrolase fold-3" evidence="4">
    <location>
        <begin position="232"/>
        <end position="433"/>
    </location>
</feature>
<reference evidence="7" key="3">
    <citation type="submission" date="2025-04" db="UniProtKB">
        <authorList>
            <consortium name="RefSeq"/>
        </authorList>
    </citation>
    <scope>IDENTIFICATION</scope>
    <source>
        <strain evidence="7">CBS 304.34</strain>
    </source>
</reference>
<dbReference type="Pfam" id="PF07859">
    <property type="entry name" value="Abhydrolase_3"/>
    <property type="match status" value="1"/>
</dbReference>